<evidence type="ECO:0000313" key="3">
    <source>
        <dbReference type="EMBL" id="EEU29735.1"/>
    </source>
</evidence>
<reference evidence="3 4" key="1">
    <citation type="submission" date="2009-06" db="EMBL/GenBank/DDBJ databases">
        <title>The Genome Sequence of Lactobacillus coleohominis strain 101-4-CHN.</title>
        <authorList>
            <consortium name="The Broad Institute Genome Sequencing Platform"/>
            <person name="Ward D."/>
            <person name="Young S.K."/>
            <person name="Zeng Q."/>
            <person name="Koehrsen M."/>
            <person name="Alvarado L."/>
            <person name="Berlin A."/>
            <person name="Borenstein D."/>
            <person name="Chen Z."/>
            <person name="Engels R."/>
            <person name="Freedman E."/>
            <person name="Gellesch M."/>
            <person name="Goldberg J."/>
            <person name="Griggs A."/>
            <person name="Gujja S."/>
            <person name="Heiman D."/>
            <person name="Hepburn T."/>
            <person name="Howarth C."/>
            <person name="Jen D."/>
            <person name="Larson L."/>
            <person name="Lewis B."/>
            <person name="Mehta T."/>
            <person name="Park D."/>
            <person name="Pearson M."/>
            <person name="Roberts A."/>
            <person name="Saif S."/>
            <person name="Shea T."/>
            <person name="Shenoy N."/>
            <person name="Sisk P."/>
            <person name="Stolte C."/>
            <person name="Sykes S."/>
            <person name="Walk T."/>
            <person name="White J."/>
            <person name="Yandava C."/>
            <person name="Liu Y."/>
            <person name="Xu Q."/>
            <person name="Lander E."/>
            <person name="Nusbaum C."/>
            <person name="Galagan J."/>
            <person name="Birren B."/>
        </authorList>
    </citation>
    <scope>NUCLEOTIDE SEQUENCE [LARGE SCALE GENOMIC DNA]</scope>
    <source>
        <strain evidence="3 4">101-4-CHN</strain>
    </source>
</reference>
<dbReference type="Gene3D" id="2.40.128.690">
    <property type="entry name" value="YycH protein, domain 3-like"/>
    <property type="match status" value="1"/>
</dbReference>
<keyword evidence="1" id="KW-0812">Transmembrane</keyword>
<sequence>MNFKRIQWIFIIAFVLLDIGLCISLLMGTQFHNSGRQQSQSQITMKEMKNDMISFGSLSNHRQDGYYIAAQDNNQWTSNSRVTSLKNQSSHLNNGTVTSTFQKPIKIHNQVNQQQQLDKLVHSKRIIHGQEYTYCAQLSNKRQVVYAQTVHGQPILDNAGQLRLHINDSNEVTGYTQNYLNHFTILRPRSLTVSQQQAVTWLYRHNQIANNSRIRYVLFGYDKIKKNGNQLVYVPIWNVNVKSKTGDNTQNLRVNAFSGTLFKMNGDN</sequence>
<gene>
    <name evidence="3" type="ORF">HMPREF0501_01529</name>
</gene>
<proteinExistence type="predicted"/>
<keyword evidence="4" id="KW-1185">Reference proteome</keyword>
<dbReference type="STRING" id="575594.HMPREF0501_01529"/>
<organism evidence="3 4">
    <name type="scientific">Limosilactobacillus coleohominis 101-4-CHN</name>
    <dbReference type="NCBI Taxonomy" id="575594"/>
    <lineage>
        <taxon>Bacteria</taxon>
        <taxon>Bacillati</taxon>
        <taxon>Bacillota</taxon>
        <taxon>Bacilli</taxon>
        <taxon>Lactobacillales</taxon>
        <taxon>Lactobacillaceae</taxon>
        <taxon>Limosilactobacillus</taxon>
    </lineage>
</organism>
<feature type="domain" description="Regulatory protein YycH-like" evidence="2">
    <location>
        <begin position="37"/>
        <end position="257"/>
    </location>
</feature>
<keyword evidence="1" id="KW-1133">Transmembrane helix</keyword>
<dbReference type="GO" id="GO:0016020">
    <property type="term" value="C:membrane"/>
    <property type="evidence" value="ECO:0007669"/>
    <property type="project" value="InterPro"/>
</dbReference>
<dbReference type="RefSeq" id="WP_006917469.1">
    <property type="nucleotide sequence ID" value="NZ_GG698806.1"/>
</dbReference>
<evidence type="ECO:0000259" key="2">
    <source>
        <dbReference type="Pfam" id="PF09648"/>
    </source>
</evidence>
<dbReference type="AlphaFoldDB" id="C7XXI4"/>
<protein>
    <submittedName>
        <fullName evidence="3">YycH protein</fullName>
    </submittedName>
</protein>
<dbReference type="Proteomes" id="UP000003987">
    <property type="component" value="Unassembled WGS sequence"/>
</dbReference>
<dbReference type="eggNOG" id="COG4853">
    <property type="taxonomic scope" value="Bacteria"/>
</dbReference>
<feature type="transmembrane region" description="Helical" evidence="1">
    <location>
        <begin position="6"/>
        <end position="27"/>
    </location>
</feature>
<dbReference type="HOGENOM" id="CLU_078250_1_0_9"/>
<evidence type="ECO:0000256" key="1">
    <source>
        <dbReference type="SAM" id="Phobius"/>
    </source>
</evidence>
<dbReference type="Pfam" id="PF09648">
    <property type="entry name" value="YycI"/>
    <property type="match status" value="1"/>
</dbReference>
<keyword evidence="1" id="KW-0472">Membrane</keyword>
<dbReference type="InterPro" id="IPR018604">
    <property type="entry name" value="YycI-like"/>
</dbReference>
<name>C7XXI4_9LACO</name>
<dbReference type="OrthoDB" id="2135943at2"/>
<evidence type="ECO:0000313" key="4">
    <source>
        <dbReference type="Proteomes" id="UP000003987"/>
    </source>
</evidence>
<dbReference type="EMBL" id="GG698806">
    <property type="protein sequence ID" value="EEU29735.1"/>
    <property type="molecule type" value="Genomic_DNA"/>
</dbReference>
<accession>C7XXI4</accession>